<feature type="domain" description="Chemoreceptor zinc-binding" evidence="1">
    <location>
        <begin position="8"/>
        <end position="50"/>
    </location>
</feature>
<proteinExistence type="predicted"/>
<protein>
    <recommendedName>
        <fullName evidence="1">Chemoreceptor zinc-binding domain-containing protein</fullName>
    </recommendedName>
</protein>
<dbReference type="EMBL" id="MUIE01000242">
    <property type="protein sequence ID" value="OQX34221.1"/>
    <property type="molecule type" value="Genomic_DNA"/>
</dbReference>
<evidence type="ECO:0000259" key="1">
    <source>
        <dbReference type="Pfam" id="PF13682"/>
    </source>
</evidence>
<evidence type="ECO:0000313" key="3">
    <source>
        <dbReference type="Proteomes" id="UP000243361"/>
    </source>
</evidence>
<gene>
    <name evidence="2" type="ORF">B0D84_03710</name>
</gene>
<dbReference type="Pfam" id="PF13682">
    <property type="entry name" value="CZB"/>
    <property type="match status" value="1"/>
</dbReference>
<organism evidence="2 3">
    <name type="scientific">Candidatus Sedimenticola endophacoides</name>
    <dbReference type="NCBI Taxonomy" id="2548426"/>
    <lineage>
        <taxon>Bacteria</taxon>
        <taxon>Pseudomonadati</taxon>
        <taxon>Pseudomonadota</taxon>
        <taxon>Gammaproteobacteria</taxon>
        <taxon>Chromatiales</taxon>
        <taxon>Sedimenticolaceae</taxon>
        <taxon>Sedimenticola</taxon>
    </lineage>
</organism>
<reference evidence="2" key="1">
    <citation type="submission" date="2017-02" db="EMBL/GenBank/DDBJ databases">
        <title>Novel co-symbiosis in the unique lucinid bivalve Phacoides pectinatus.</title>
        <authorList>
            <person name="Lim S.J."/>
            <person name="Davis B.G."/>
            <person name="Gill D.E."/>
            <person name="Engel A.S."/>
            <person name="Anderson L.C."/>
            <person name="Campbell B.J."/>
        </authorList>
    </citation>
    <scope>NUCLEOTIDE SEQUENCE [LARGE SCALE GENOMIC DNA]</scope>
    <source>
        <strain evidence="2">LUC13016_P6</strain>
    </source>
</reference>
<dbReference type="Gene3D" id="1.20.120.30">
    <property type="entry name" value="Aspartate receptor, ligand-binding domain"/>
    <property type="match status" value="1"/>
</dbReference>
<dbReference type="InterPro" id="IPR025991">
    <property type="entry name" value="Chemoreceptor_zinc-bind_dom"/>
</dbReference>
<dbReference type="AlphaFoldDB" id="A0A657PWV7"/>
<evidence type="ECO:0000313" key="2">
    <source>
        <dbReference type="EMBL" id="OQX34221.1"/>
    </source>
</evidence>
<sequence>MPSSAVELDHTSCRLGKWYYGQGREYCGVPLFDKLEAPHRRLHEIGAELVEAANRGADGARITSLMRSLSEQSAQVIRILQELENNELSQLQQEHPELVAILLQKGVG</sequence>
<dbReference type="Proteomes" id="UP000243361">
    <property type="component" value="Unassembled WGS sequence"/>
</dbReference>
<accession>A0A657PWV7</accession>
<keyword evidence="3" id="KW-1185">Reference proteome</keyword>
<name>A0A657PWV7_9GAMM</name>
<comment type="caution">
    <text evidence="2">The sequence shown here is derived from an EMBL/GenBank/DDBJ whole genome shotgun (WGS) entry which is preliminary data.</text>
</comment>